<accession>A0ACC3YTV1</accession>
<evidence type="ECO:0000313" key="1">
    <source>
        <dbReference type="EMBL" id="KAL0935323.1"/>
    </source>
</evidence>
<keyword evidence="2" id="KW-1185">Reference proteome</keyword>
<sequence length="55" mass="5975">MSIHDSAVAYNKRAGSSWSKVCPGSGPVMQVVPRGELPKTRTTDASLIDIRFIWG</sequence>
<dbReference type="EMBL" id="VUJX02000006">
    <property type="protein sequence ID" value="KAL0935323.1"/>
    <property type="molecule type" value="Genomic_DNA"/>
</dbReference>
<proteinExistence type="predicted"/>
<gene>
    <name evidence="1" type="ORF">CTRU02_209914</name>
</gene>
<name>A0ACC3YTV1_COLTU</name>
<organism evidence="1 2">
    <name type="scientific">Colletotrichum truncatum</name>
    <name type="common">Anthracnose fungus</name>
    <name type="synonym">Colletotrichum capsici</name>
    <dbReference type="NCBI Taxonomy" id="5467"/>
    <lineage>
        <taxon>Eukaryota</taxon>
        <taxon>Fungi</taxon>
        <taxon>Dikarya</taxon>
        <taxon>Ascomycota</taxon>
        <taxon>Pezizomycotina</taxon>
        <taxon>Sordariomycetes</taxon>
        <taxon>Hypocreomycetidae</taxon>
        <taxon>Glomerellales</taxon>
        <taxon>Glomerellaceae</taxon>
        <taxon>Colletotrichum</taxon>
        <taxon>Colletotrichum truncatum species complex</taxon>
    </lineage>
</organism>
<reference evidence="1 2" key="1">
    <citation type="journal article" date="2020" name="Phytopathology">
        <title>Genome Sequence Resources of Colletotrichum truncatum, C. plurivorum, C. musicola, and C. sojae: Four Species Pathogenic to Soybean (Glycine max).</title>
        <authorList>
            <person name="Rogerio F."/>
            <person name="Boufleur T.R."/>
            <person name="Ciampi-Guillardi M."/>
            <person name="Sukno S.A."/>
            <person name="Thon M.R."/>
            <person name="Massola Junior N.S."/>
            <person name="Baroncelli R."/>
        </authorList>
    </citation>
    <scope>NUCLEOTIDE SEQUENCE [LARGE SCALE GENOMIC DNA]</scope>
    <source>
        <strain evidence="1 2">CMES1059</strain>
    </source>
</reference>
<dbReference type="Proteomes" id="UP000805649">
    <property type="component" value="Unassembled WGS sequence"/>
</dbReference>
<protein>
    <submittedName>
        <fullName evidence="1">Uncharacterized protein</fullName>
    </submittedName>
</protein>
<comment type="caution">
    <text evidence="1">The sequence shown here is derived from an EMBL/GenBank/DDBJ whole genome shotgun (WGS) entry which is preliminary data.</text>
</comment>
<evidence type="ECO:0000313" key="2">
    <source>
        <dbReference type="Proteomes" id="UP000805649"/>
    </source>
</evidence>